<reference evidence="4" key="1">
    <citation type="submission" date="2020-08" db="EMBL/GenBank/DDBJ databases">
        <title>Genome public.</title>
        <authorList>
            <person name="Liu C."/>
            <person name="Sun Q."/>
        </authorList>
    </citation>
    <scope>NUCLEOTIDE SEQUENCE</scope>
    <source>
        <strain evidence="4">NSJ-52</strain>
    </source>
</reference>
<dbReference type="SUPFAM" id="SSF46689">
    <property type="entry name" value="Homeodomain-like"/>
    <property type="match status" value="1"/>
</dbReference>
<evidence type="ECO:0000256" key="1">
    <source>
        <dbReference type="ARBA" id="ARBA00023125"/>
    </source>
</evidence>
<keyword evidence="1 2" id="KW-0238">DNA-binding</keyword>
<dbReference type="GO" id="GO:0003677">
    <property type="term" value="F:DNA binding"/>
    <property type="evidence" value="ECO:0007669"/>
    <property type="project" value="UniProtKB-UniRule"/>
</dbReference>
<sequence length="192" mass="21684">MRHDGSGGPREDLRQRRTKKFLMTALMELMEERPLSEISVVDICERAMVHRTTFYAHFEDKYALLRYAVSEIYRAFQPAGGASRGGDPRTYFMTIFQNALSFMREHRGLYRSAAFAGGADLQALENSVAEELTQNFAAGGFSPPGSPDLRADIVARFYAGACLALIRWWLDNDMPVSDDVLLSHAERLIFHV</sequence>
<feature type="DNA-binding region" description="H-T-H motif" evidence="2">
    <location>
        <begin position="39"/>
        <end position="58"/>
    </location>
</feature>
<comment type="caution">
    <text evidence="4">The sequence shown here is derived from an EMBL/GenBank/DDBJ whole genome shotgun (WGS) entry which is preliminary data.</text>
</comment>
<accession>A0A8J6MH06</accession>
<dbReference type="InterPro" id="IPR009057">
    <property type="entry name" value="Homeodomain-like_sf"/>
</dbReference>
<dbReference type="Pfam" id="PF14278">
    <property type="entry name" value="TetR_C_8"/>
    <property type="match status" value="1"/>
</dbReference>
<dbReference type="RefSeq" id="WP_155151223.1">
    <property type="nucleotide sequence ID" value="NZ_JACOPQ010000010.1"/>
</dbReference>
<feature type="domain" description="HTH tetR-type" evidence="3">
    <location>
        <begin position="16"/>
        <end position="76"/>
    </location>
</feature>
<evidence type="ECO:0000313" key="5">
    <source>
        <dbReference type="Proteomes" id="UP000607645"/>
    </source>
</evidence>
<dbReference type="Proteomes" id="UP000607645">
    <property type="component" value="Unassembled WGS sequence"/>
</dbReference>
<proteinExistence type="predicted"/>
<dbReference type="InterPro" id="IPR001647">
    <property type="entry name" value="HTH_TetR"/>
</dbReference>
<dbReference type="Gene3D" id="1.10.357.10">
    <property type="entry name" value="Tetracycline Repressor, domain 2"/>
    <property type="match status" value="1"/>
</dbReference>
<dbReference type="PANTHER" id="PTHR43479">
    <property type="entry name" value="ACREF/ENVCD OPERON REPRESSOR-RELATED"/>
    <property type="match status" value="1"/>
</dbReference>
<dbReference type="InterPro" id="IPR039532">
    <property type="entry name" value="TetR_C_Firmicutes"/>
</dbReference>
<evidence type="ECO:0000256" key="2">
    <source>
        <dbReference type="PROSITE-ProRule" id="PRU00335"/>
    </source>
</evidence>
<dbReference type="EMBL" id="JACOPQ010000010">
    <property type="protein sequence ID" value="MBC5737853.1"/>
    <property type="molecule type" value="Genomic_DNA"/>
</dbReference>
<dbReference type="PANTHER" id="PTHR43479:SF7">
    <property type="entry name" value="TETR-FAMILY TRANSCRIPTIONAL REGULATOR"/>
    <property type="match status" value="1"/>
</dbReference>
<dbReference type="Pfam" id="PF00440">
    <property type="entry name" value="TetR_N"/>
    <property type="match status" value="1"/>
</dbReference>
<dbReference type="InterPro" id="IPR050624">
    <property type="entry name" value="HTH-type_Tx_Regulator"/>
</dbReference>
<organism evidence="4 5">
    <name type="scientific">Lawsonibacter faecis</name>
    <dbReference type="NCBI Taxonomy" id="2763052"/>
    <lineage>
        <taxon>Bacteria</taxon>
        <taxon>Bacillati</taxon>
        <taxon>Bacillota</taxon>
        <taxon>Clostridia</taxon>
        <taxon>Eubacteriales</taxon>
        <taxon>Oscillospiraceae</taxon>
        <taxon>Lawsonibacter</taxon>
    </lineage>
</organism>
<evidence type="ECO:0000313" key="4">
    <source>
        <dbReference type="EMBL" id="MBC5737853.1"/>
    </source>
</evidence>
<dbReference type="AlphaFoldDB" id="A0A8J6MH06"/>
<evidence type="ECO:0000259" key="3">
    <source>
        <dbReference type="PROSITE" id="PS50977"/>
    </source>
</evidence>
<name>A0A8J6MH06_9FIRM</name>
<dbReference type="PROSITE" id="PS50977">
    <property type="entry name" value="HTH_TETR_2"/>
    <property type="match status" value="1"/>
</dbReference>
<protein>
    <submittedName>
        <fullName evidence="4">TetR family transcriptional regulator</fullName>
    </submittedName>
</protein>
<keyword evidence="5" id="KW-1185">Reference proteome</keyword>
<gene>
    <name evidence="4" type="ORF">H8S62_12630</name>
</gene>